<dbReference type="SMART" id="SM00470">
    <property type="entry name" value="ParB"/>
    <property type="match status" value="1"/>
</dbReference>
<gene>
    <name evidence="3" type="ORF">EAH89_13290</name>
</gene>
<reference evidence="3 4" key="1">
    <citation type="journal article" date="2019" name="Environ. Microbiol.">
        <title>Species interactions and distinct microbial communities in high Arctic permafrost affected cryosols are associated with the CH4 and CO2 gas fluxes.</title>
        <authorList>
            <person name="Altshuler I."/>
            <person name="Hamel J."/>
            <person name="Turney S."/>
            <person name="Magnuson E."/>
            <person name="Levesque R."/>
            <person name="Greer C."/>
            <person name="Whyte L.G."/>
        </authorList>
    </citation>
    <scope>NUCLEOTIDE SEQUENCE [LARGE SCALE GENOMIC DNA]</scope>
    <source>
        <strain evidence="3 4">S9.3B</strain>
    </source>
</reference>
<dbReference type="Pfam" id="PF02195">
    <property type="entry name" value="ParB_N"/>
    <property type="match status" value="1"/>
</dbReference>
<dbReference type="SUPFAM" id="SSF109709">
    <property type="entry name" value="KorB DNA-binding domain-like"/>
    <property type="match status" value="1"/>
</dbReference>
<evidence type="ECO:0000259" key="2">
    <source>
        <dbReference type="SMART" id="SM00470"/>
    </source>
</evidence>
<accession>A0A502G208</accession>
<name>A0A502G208_9PROT</name>
<evidence type="ECO:0000256" key="1">
    <source>
        <dbReference type="SAM" id="MobiDB-lite"/>
    </source>
</evidence>
<comment type="caution">
    <text evidence="3">The sequence shown here is derived from an EMBL/GenBank/DDBJ whole genome shotgun (WGS) entry which is preliminary data.</text>
</comment>
<dbReference type="PANTHER" id="PTHR33375:SF7">
    <property type="entry name" value="CHROMOSOME 2-PARTITIONING PROTEIN PARB-RELATED"/>
    <property type="match status" value="1"/>
</dbReference>
<dbReference type="EMBL" id="RCZP01000011">
    <property type="protein sequence ID" value="TPG55908.1"/>
    <property type="molecule type" value="Genomic_DNA"/>
</dbReference>
<feature type="compositionally biased region" description="Basic and acidic residues" evidence="1">
    <location>
        <begin position="1"/>
        <end position="19"/>
    </location>
</feature>
<dbReference type="InterPro" id="IPR050336">
    <property type="entry name" value="Chromosome_partition/occlusion"/>
</dbReference>
<dbReference type="Gene3D" id="3.90.1530.10">
    <property type="entry name" value="Conserved hypothetical protein from pyrococcus furiosus pfu- 392566-001, ParB domain"/>
    <property type="match status" value="1"/>
</dbReference>
<dbReference type="Proteomes" id="UP000317078">
    <property type="component" value="Unassembled WGS sequence"/>
</dbReference>
<dbReference type="OrthoDB" id="8116493at2"/>
<feature type="region of interest" description="Disordered" evidence="1">
    <location>
        <begin position="1"/>
        <end position="25"/>
    </location>
</feature>
<sequence length="584" mass="63044">MKLIEIDPKKLRDNPENPRRTTAGPEADAVLLANVQAVGILQPPTARERDGEVVLIAGHRRRDVAIKAKLKSIHVLIREDGDDAVAGADGLRAFAENMVRAGMNPVDQWRAVEALVSEEWTPEAIATALNMSVRRVNVLRHMTHFLPAMLTQMARGDMPTEQQLRTIGLASAEEQASVWKSQKPKKNERANWHMISHGLDKRRVSFSLAKFGEAETEAFGIVWEDDLFAPGDSDPRFTTQADAFLKAQQSWLEANLPEGGVMVGMDEYHRPQLPSRAQQLYSSRPGPNDTVGYYVNHRTFEVDTVLFRMPEPAQRRASTGGGTGEDYVAPKAVRPDLTQKGEAMVGDLRTEALHTAFAEAEIGDDALIGLLVLALAGKNVSVRSGAHGNDIGSGERGSLAASITEGGVLTADPATLRIAARGMLRQALSCRVGFSSSGTVARVAGIAVDADAYLPTTATEEFLGNLSKAAIERTATATSVLPRPTGKATRAAIVEHLKGRTFLHPLVRFDFTDEERRQAEADRAREAEMATLRRGGHAADDDGAEDEEGIENPEHLLDGDEEESPDAGVMPPPGEAGVPAAHAA</sequence>
<keyword evidence="4" id="KW-1185">Reference proteome</keyword>
<dbReference type="GO" id="GO:0005694">
    <property type="term" value="C:chromosome"/>
    <property type="evidence" value="ECO:0007669"/>
    <property type="project" value="TreeGrafter"/>
</dbReference>
<dbReference type="InterPro" id="IPR003115">
    <property type="entry name" value="ParB_N"/>
</dbReference>
<dbReference type="SUPFAM" id="SSF110849">
    <property type="entry name" value="ParB/Sulfiredoxin"/>
    <property type="match status" value="1"/>
</dbReference>
<proteinExistence type="predicted"/>
<feature type="compositionally biased region" description="Acidic residues" evidence="1">
    <location>
        <begin position="541"/>
        <end position="551"/>
    </location>
</feature>
<feature type="region of interest" description="Disordered" evidence="1">
    <location>
        <begin position="519"/>
        <end position="584"/>
    </location>
</feature>
<dbReference type="AlphaFoldDB" id="A0A502G208"/>
<dbReference type="RefSeq" id="WP_140883826.1">
    <property type="nucleotide sequence ID" value="NZ_RCZP01000011.1"/>
</dbReference>
<evidence type="ECO:0000313" key="4">
    <source>
        <dbReference type="Proteomes" id="UP000317078"/>
    </source>
</evidence>
<dbReference type="InterPro" id="IPR036086">
    <property type="entry name" value="ParB/Sulfiredoxin_sf"/>
</dbReference>
<dbReference type="Gene3D" id="1.10.10.2830">
    <property type="match status" value="1"/>
</dbReference>
<feature type="domain" description="ParB-like N-terminal" evidence="2">
    <location>
        <begin position="4"/>
        <end position="93"/>
    </location>
</feature>
<feature type="compositionally biased region" description="Basic and acidic residues" evidence="1">
    <location>
        <begin position="519"/>
        <end position="528"/>
    </location>
</feature>
<evidence type="ECO:0000313" key="3">
    <source>
        <dbReference type="EMBL" id="TPG55908.1"/>
    </source>
</evidence>
<organism evidence="3 4">
    <name type="scientific">Muricoccus nepalensis</name>
    <dbReference type="NCBI Taxonomy" id="1854500"/>
    <lineage>
        <taxon>Bacteria</taxon>
        <taxon>Pseudomonadati</taxon>
        <taxon>Pseudomonadota</taxon>
        <taxon>Alphaproteobacteria</taxon>
        <taxon>Acetobacterales</taxon>
        <taxon>Roseomonadaceae</taxon>
        <taxon>Muricoccus</taxon>
    </lineage>
</organism>
<protein>
    <recommendedName>
        <fullName evidence="2">ParB-like N-terminal domain-containing protein</fullName>
    </recommendedName>
</protein>
<dbReference type="GO" id="GO:0007059">
    <property type="term" value="P:chromosome segregation"/>
    <property type="evidence" value="ECO:0007669"/>
    <property type="project" value="TreeGrafter"/>
</dbReference>
<dbReference type="PANTHER" id="PTHR33375">
    <property type="entry name" value="CHROMOSOME-PARTITIONING PROTEIN PARB-RELATED"/>
    <property type="match status" value="1"/>
</dbReference>